<keyword evidence="3" id="KW-0378">Hydrolase</keyword>
<keyword evidence="3" id="KW-0645">Protease</keyword>
<dbReference type="AlphaFoldDB" id="A0A857JSR0"/>
<dbReference type="InterPro" id="IPR026634">
    <property type="entry name" value="TPST-like"/>
</dbReference>
<evidence type="ECO:0000256" key="1">
    <source>
        <dbReference type="ARBA" id="ARBA00022679"/>
    </source>
</evidence>
<dbReference type="PANTHER" id="PTHR12788:SF10">
    <property type="entry name" value="PROTEIN-TYROSINE SULFOTRANSFERASE"/>
    <property type="match status" value="1"/>
</dbReference>
<dbReference type="GO" id="GO:0008233">
    <property type="term" value="F:peptidase activity"/>
    <property type="evidence" value="ECO:0007669"/>
    <property type="project" value="UniProtKB-KW"/>
</dbReference>
<protein>
    <submittedName>
        <fullName evidence="3">Beta-barrel assembly-enhancing protease</fullName>
        <ecNumber evidence="3">3.4.-.-</ecNumber>
    </submittedName>
</protein>
<dbReference type="InterPro" id="IPR011990">
    <property type="entry name" value="TPR-like_helical_dom_sf"/>
</dbReference>
<sequence length="562" mass="64338">MSKFSHNSEVIADMTNIPDFILDKINQAYQLHTLGQHTDAIELLNITLTTTTFKEPVLRALVQLYIEANDIESAIADLEQLVSIASSPAVYVRNLYALCYSGGEKARALNYLRSYVSDAPTDPEGLYNLADGCKRERLFDDALHHYGAAIDCGFSDKSLAKLNIADIHQQVSKEEQAITVLNEIVKDEPTYLPALFNLASLCDELADKDRAFELYQKILTIQPDHALAMSRLASMKMSTNECERLILTINSALSASEYTPDEQESLYFALGKLYDDCQKYKQAAHFYTLGNQLQAKNSLPYNHLTQEQLTQDVCRNFNSQWVYAENLAFEDPLTPIFICGMFRSGSTLVEQILSAHPDVESAGEIDFFKKAVEKIDPNFHNTKNLSEEALLSISQEYKNNVNRHLSSPRFFTDKNPVNFALVGIIKRVFPHAKFIFTQRNRLDNCLSVYFQQLDRSFNYATSLTDIKHCYDEQIKVLNHWQDILSDDDYLVLNYESLVSNFDTELASLLDFLKLQWSDTCLAFYKQKKRVKTASIWQVRQPINTNSLSRWQNYTPYLKYLND</sequence>
<reference evidence="3 4" key="1">
    <citation type="submission" date="2019-12" db="EMBL/GenBank/DDBJ databases">
        <title>Genome sequencing and assembly of endphytes of Porphyra tenera.</title>
        <authorList>
            <person name="Park J.M."/>
            <person name="Shin R."/>
            <person name="Jo S.H."/>
        </authorList>
    </citation>
    <scope>NUCLEOTIDE SEQUENCE [LARGE SCALE GENOMIC DNA]</scope>
    <source>
        <strain evidence="3 4">GPM4</strain>
    </source>
</reference>
<dbReference type="Pfam" id="PF13181">
    <property type="entry name" value="TPR_8"/>
    <property type="match status" value="2"/>
</dbReference>
<dbReference type="SUPFAM" id="SSF52540">
    <property type="entry name" value="P-loop containing nucleoside triphosphate hydrolases"/>
    <property type="match status" value="1"/>
</dbReference>
<dbReference type="Gene3D" id="1.25.40.10">
    <property type="entry name" value="Tetratricopeptide repeat domain"/>
    <property type="match status" value="1"/>
</dbReference>
<dbReference type="GO" id="GO:0008476">
    <property type="term" value="F:protein-tyrosine sulfotransferase activity"/>
    <property type="evidence" value="ECO:0007669"/>
    <property type="project" value="InterPro"/>
</dbReference>
<dbReference type="GO" id="GO:0006508">
    <property type="term" value="P:proteolysis"/>
    <property type="evidence" value="ECO:0007669"/>
    <property type="project" value="UniProtKB-KW"/>
</dbReference>
<dbReference type="Gene3D" id="3.40.50.300">
    <property type="entry name" value="P-loop containing nucleotide triphosphate hydrolases"/>
    <property type="match status" value="1"/>
</dbReference>
<evidence type="ECO:0000313" key="3">
    <source>
        <dbReference type="EMBL" id="QHJ13654.1"/>
    </source>
</evidence>
<dbReference type="SUPFAM" id="SSF48452">
    <property type="entry name" value="TPR-like"/>
    <property type="match status" value="1"/>
</dbReference>
<keyword evidence="1" id="KW-0808">Transferase</keyword>
<dbReference type="KEGG" id="pmes:FX988_03923"/>
<dbReference type="InterPro" id="IPR027417">
    <property type="entry name" value="P-loop_NTPase"/>
</dbReference>
<dbReference type="SMART" id="SM00028">
    <property type="entry name" value="TPR"/>
    <property type="match status" value="5"/>
</dbReference>
<dbReference type="PANTHER" id="PTHR12788">
    <property type="entry name" value="PROTEIN-TYROSINE SULFOTRANSFERASE 2"/>
    <property type="match status" value="1"/>
</dbReference>
<dbReference type="EMBL" id="CP047656">
    <property type="protein sequence ID" value="QHJ13654.1"/>
    <property type="molecule type" value="Genomic_DNA"/>
</dbReference>
<evidence type="ECO:0000313" key="4">
    <source>
        <dbReference type="Proteomes" id="UP000464524"/>
    </source>
</evidence>
<dbReference type="Proteomes" id="UP000464524">
    <property type="component" value="Chromosome"/>
</dbReference>
<keyword evidence="2" id="KW-0802">TPR repeat</keyword>
<dbReference type="EC" id="3.4.-.-" evidence="3"/>
<dbReference type="RefSeq" id="WP_160181741.1">
    <property type="nucleotide sequence ID" value="NZ_CP047656.1"/>
</dbReference>
<dbReference type="OrthoDB" id="9815894at2"/>
<dbReference type="InterPro" id="IPR019734">
    <property type="entry name" value="TPR_rpt"/>
</dbReference>
<dbReference type="Pfam" id="PF13469">
    <property type="entry name" value="Sulfotransfer_3"/>
    <property type="match status" value="1"/>
</dbReference>
<name>A0A857JSR0_9ALTE</name>
<feature type="repeat" description="TPR" evidence="2">
    <location>
        <begin position="192"/>
        <end position="225"/>
    </location>
</feature>
<gene>
    <name evidence="3" type="ORF">FX988_03923</name>
</gene>
<keyword evidence="4" id="KW-1185">Reference proteome</keyword>
<accession>A0A857JSR0</accession>
<dbReference type="PROSITE" id="PS50005">
    <property type="entry name" value="TPR"/>
    <property type="match status" value="1"/>
</dbReference>
<proteinExistence type="predicted"/>
<evidence type="ECO:0000256" key="2">
    <source>
        <dbReference type="PROSITE-ProRule" id="PRU00339"/>
    </source>
</evidence>
<organism evidence="3 4">
    <name type="scientific">Paraglaciecola mesophila</name>
    <dbReference type="NCBI Taxonomy" id="197222"/>
    <lineage>
        <taxon>Bacteria</taxon>
        <taxon>Pseudomonadati</taxon>
        <taxon>Pseudomonadota</taxon>
        <taxon>Gammaproteobacteria</taxon>
        <taxon>Alteromonadales</taxon>
        <taxon>Alteromonadaceae</taxon>
        <taxon>Paraglaciecola</taxon>
    </lineage>
</organism>